<evidence type="ECO:0000256" key="1">
    <source>
        <dbReference type="SAM" id="MobiDB-lite"/>
    </source>
</evidence>
<feature type="compositionally biased region" description="Low complexity" evidence="1">
    <location>
        <begin position="31"/>
        <end position="43"/>
    </location>
</feature>
<organism evidence="2 3">
    <name type="scientific">Fusarium tricinctum</name>
    <dbReference type="NCBI Taxonomy" id="61284"/>
    <lineage>
        <taxon>Eukaryota</taxon>
        <taxon>Fungi</taxon>
        <taxon>Dikarya</taxon>
        <taxon>Ascomycota</taxon>
        <taxon>Pezizomycotina</taxon>
        <taxon>Sordariomycetes</taxon>
        <taxon>Hypocreomycetidae</taxon>
        <taxon>Hypocreales</taxon>
        <taxon>Nectriaceae</taxon>
        <taxon>Fusarium</taxon>
        <taxon>Fusarium tricinctum species complex</taxon>
    </lineage>
</organism>
<reference evidence="2" key="1">
    <citation type="journal article" date="2021" name="Nat. Commun.">
        <title>Genetic determinants of endophytism in the Arabidopsis root mycobiome.</title>
        <authorList>
            <person name="Mesny F."/>
            <person name="Miyauchi S."/>
            <person name="Thiergart T."/>
            <person name="Pickel B."/>
            <person name="Atanasova L."/>
            <person name="Karlsson M."/>
            <person name="Huettel B."/>
            <person name="Barry K.W."/>
            <person name="Haridas S."/>
            <person name="Chen C."/>
            <person name="Bauer D."/>
            <person name="Andreopoulos W."/>
            <person name="Pangilinan J."/>
            <person name="LaButti K."/>
            <person name="Riley R."/>
            <person name="Lipzen A."/>
            <person name="Clum A."/>
            <person name="Drula E."/>
            <person name="Henrissat B."/>
            <person name="Kohler A."/>
            <person name="Grigoriev I.V."/>
            <person name="Martin F.M."/>
            <person name="Hacquard S."/>
        </authorList>
    </citation>
    <scope>NUCLEOTIDE SEQUENCE</scope>
    <source>
        <strain evidence="2">MPI-SDFR-AT-0068</strain>
    </source>
</reference>
<accession>A0A8K0RP25</accession>
<comment type="caution">
    <text evidence="2">The sequence shown here is derived from an EMBL/GenBank/DDBJ whole genome shotgun (WGS) entry which is preliminary data.</text>
</comment>
<dbReference type="OrthoDB" id="3761882at2759"/>
<name>A0A8K0RP25_9HYPO</name>
<keyword evidence="3" id="KW-1185">Reference proteome</keyword>
<protein>
    <submittedName>
        <fullName evidence="2">Uncharacterized protein</fullName>
    </submittedName>
</protein>
<gene>
    <name evidence="2" type="ORF">BKA59DRAFT_488481</name>
</gene>
<dbReference type="Proteomes" id="UP000813427">
    <property type="component" value="Unassembled WGS sequence"/>
</dbReference>
<dbReference type="AlphaFoldDB" id="A0A8K0RP25"/>
<proteinExistence type="predicted"/>
<evidence type="ECO:0000313" key="2">
    <source>
        <dbReference type="EMBL" id="KAH7233690.1"/>
    </source>
</evidence>
<evidence type="ECO:0000313" key="3">
    <source>
        <dbReference type="Proteomes" id="UP000813427"/>
    </source>
</evidence>
<sequence>MGAPELINEIRSIVRRVLPYSRRLRRNSWNSQHSQDSQRSQDISARDIDPKKLMKHLSSAFTPNSFQVDLVHNMYTIRAPRLLTKKEIENCC</sequence>
<feature type="region of interest" description="Disordered" evidence="1">
    <location>
        <begin position="25"/>
        <end position="48"/>
    </location>
</feature>
<dbReference type="EMBL" id="JAGPXF010000008">
    <property type="protein sequence ID" value="KAH7233690.1"/>
    <property type="molecule type" value="Genomic_DNA"/>
</dbReference>